<name>A0AAV4NCB3_CAEEX</name>
<dbReference type="Gene3D" id="1.20.890.10">
    <property type="entry name" value="cAMP-dependent protein kinase regulatory subunit, dimerization-anchoring domain"/>
    <property type="match status" value="1"/>
</dbReference>
<dbReference type="FunFam" id="1.20.890.10:FF:000002">
    <property type="entry name" value="cAMP-dependent protein kinase type II-alpha regulatory subunit"/>
    <property type="match status" value="1"/>
</dbReference>
<organism evidence="3 4">
    <name type="scientific">Caerostris extrusa</name>
    <name type="common">Bark spider</name>
    <name type="synonym">Caerostris bankana</name>
    <dbReference type="NCBI Taxonomy" id="172846"/>
    <lineage>
        <taxon>Eukaryota</taxon>
        <taxon>Metazoa</taxon>
        <taxon>Ecdysozoa</taxon>
        <taxon>Arthropoda</taxon>
        <taxon>Chelicerata</taxon>
        <taxon>Arachnida</taxon>
        <taxon>Araneae</taxon>
        <taxon>Araneomorphae</taxon>
        <taxon>Entelegynae</taxon>
        <taxon>Araneoidea</taxon>
        <taxon>Araneidae</taxon>
        <taxon>Caerostris</taxon>
    </lineage>
</organism>
<keyword evidence="4" id="KW-1185">Reference proteome</keyword>
<dbReference type="AlphaFoldDB" id="A0AAV4NCB3"/>
<feature type="compositionally biased region" description="Polar residues" evidence="1">
    <location>
        <begin position="48"/>
        <end position="60"/>
    </location>
</feature>
<feature type="region of interest" description="Disordered" evidence="1">
    <location>
        <begin position="46"/>
        <end position="71"/>
    </location>
</feature>
<evidence type="ECO:0000256" key="1">
    <source>
        <dbReference type="SAM" id="MobiDB-lite"/>
    </source>
</evidence>
<accession>A0AAV4NCB3</accession>
<feature type="compositionally biased region" description="Acidic residues" evidence="1">
    <location>
        <begin position="61"/>
        <end position="71"/>
    </location>
</feature>
<reference evidence="3 4" key="1">
    <citation type="submission" date="2021-06" db="EMBL/GenBank/DDBJ databases">
        <title>Caerostris extrusa draft genome.</title>
        <authorList>
            <person name="Kono N."/>
            <person name="Arakawa K."/>
        </authorList>
    </citation>
    <scope>NUCLEOTIDE SEQUENCE [LARGE SCALE GENOMIC DNA]</scope>
</reference>
<dbReference type="CDD" id="cd12099">
    <property type="entry name" value="DD_RII_PKA"/>
    <property type="match status" value="1"/>
</dbReference>
<dbReference type="SMART" id="SM00394">
    <property type="entry name" value="RIIa"/>
    <property type="match status" value="1"/>
</dbReference>
<dbReference type="EMBL" id="BPLR01020782">
    <property type="protein sequence ID" value="GIX82420.1"/>
    <property type="molecule type" value="Genomic_DNA"/>
</dbReference>
<dbReference type="Pfam" id="PF02197">
    <property type="entry name" value="RIIa"/>
    <property type="match status" value="1"/>
</dbReference>
<evidence type="ECO:0000313" key="4">
    <source>
        <dbReference type="Proteomes" id="UP001054945"/>
    </source>
</evidence>
<gene>
    <name evidence="3" type="ORF">CEXT_260811</name>
</gene>
<dbReference type="InterPro" id="IPR003117">
    <property type="entry name" value="cAMP_dep_PK_reg_su_I/II_a/b"/>
</dbReference>
<protein>
    <recommendedName>
        <fullName evidence="2">RIIa domain-containing protein</fullName>
    </recommendedName>
</protein>
<evidence type="ECO:0000259" key="2">
    <source>
        <dbReference type="SMART" id="SM00394"/>
    </source>
</evidence>
<proteinExistence type="predicted"/>
<evidence type="ECO:0000313" key="3">
    <source>
        <dbReference type="EMBL" id="GIX82420.1"/>
    </source>
</evidence>
<sequence length="95" mass="10781">MNRPHLEVPKELTSLLLDFTVNVLLEKPADLVDYAVSYFTKLRDEGHSNNQQSVPLTSVTCEDEENSDEDEIDEPLLQFEVCIISILAHLYSKAC</sequence>
<comment type="caution">
    <text evidence="3">The sequence shown here is derived from an EMBL/GenBank/DDBJ whole genome shotgun (WGS) entry which is preliminary data.</text>
</comment>
<feature type="domain" description="RIIa" evidence="2">
    <location>
        <begin position="10"/>
        <end position="47"/>
    </location>
</feature>
<dbReference type="SUPFAM" id="SSF47391">
    <property type="entry name" value="Dimerization-anchoring domain of cAMP-dependent PK regulatory subunit"/>
    <property type="match status" value="1"/>
</dbReference>
<dbReference type="Proteomes" id="UP001054945">
    <property type="component" value="Unassembled WGS sequence"/>
</dbReference>